<keyword evidence="12" id="KW-1185">Reference proteome</keyword>
<accession>A0A101XSC7</accession>
<feature type="transmembrane region" description="Helical" evidence="8">
    <location>
        <begin position="35"/>
        <end position="62"/>
    </location>
</feature>
<dbReference type="RefSeq" id="WP_067712180.1">
    <property type="nucleotide sequence ID" value="NZ_LPVJ01000009.1"/>
</dbReference>
<dbReference type="PROSITE" id="PS50893">
    <property type="entry name" value="ABC_TRANSPORTER_2"/>
    <property type="match status" value="1"/>
</dbReference>
<evidence type="ECO:0000256" key="7">
    <source>
        <dbReference type="ARBA" id="ARBA00023136"/>
    </source>
</evidence>
<evidence type="ECO:0000256" key="2">
    <source>
        <dbReference type="ARBA" id="ARBA00022448"/>
    </source>
</evidence>
<evidence type="ECO:0000313" key="11">
    <source>
        <dbReference type="EMBL" id="KUO96653.1"/>
    </source>
</evidence>
<keyword evidence="5" id="KW-0067">ATP-binding</keyword>
<dbReference type="Proteomes" id="UP000053557">
    <property type="component" value="Unassembled WGS sequence"/>
</dbReference>
<protein>
    <submittedName>
        <fullName evidence="11">ABC transporter</fullName>
    </submittedName>
</protein>
<dbReference type="CDD" id="cd18550">
    <property type="entry name" value="ABC_6TM_exporter_like"/>
    <property type="match status" value="1"/>
</dbReference>
<comment type="subcellular location">
    <subcellularLocation>
        <location evidence="1">Cell membrane</location>
        <topology evidence="1">Multi-pass membrane protein</topology>
    </subcellularLocation>
</comment>
<evidence type="ECO:0000256" key="3">
    <source>
        <dbReference type="ARBA" id="ARBA00022692"/>
    </source>
</evidence>
<keyword evidence="4" id="KW-0547">Nucleotide-binding</keyword>
<feature type="domain" description="ABC transporter" evidence="9">
    <location>
        <begin position="356"/>
        <end position="590"/>
    </location>
</feature>
<dbReference type="InterPro" id="IPR027417">
    <property type="entry name" value="P-loop_NTPase"/>
</dbReference>
<dbReference type="Gene3D" id="3.40.50.300">
    <property type="entry name" value="P-loop containing nucleotide triphosphate hydrolases"/>
    <property type="match status" value="1"/>
</dbReference>
<evidence type="ECO:0000259" key="10">
    <source>
        <dbReference type="PROSITE" id="PS50929"/>
    </source>
</evidence>
<sequence length="611" mass="66673">MRFMTPFAVDERAKRVPLASVPWKRIGSYFKPYRLLLAIVVVVIACSAVVGALQPVIIRLIVDRALPQHRTGLLDHYVLMMLALIIGGGLLGVLQTYITSLIGQSVMNDLRVSLYRHLHSLSMSFYGKTKTGEILSRMTNDVQQLQSVVTDTYGSTVNNLLTVTVTLITMYALNAELATFSIVLLPLFILPTRQVGKATYRVRKATQEKLADLSAHLSETLSQSGVLLIKLFGRQAEQTATFSGMSQSVKQLQLRQALIGRWFFMSISIITSAGPALIYFVGGHTLFGRPPSIGTLVAFTVFLTRLFGPIASLANLGVNVYGSVALFGRLFEYFDECKEIADKPDAVHLESPVGHVELRDVSFSYEPNRPVLSHLSLCAKPGEMIALVGPSGAGKTTVSSLVARLYDPVAGAVYIDGVDLRDLSLASLANTIGVVTQETYLFHATIAENLRFAKPDATEDELVRAAEAAAIHEMIAGLPNGYDTLVGERGHKLSGGEKQRLAIARMILKDPRIVLLDEATSALDSASERAVQDALAVLLKGRTSIVIAHRMSTIVDADRIYVIARGTVAEEGTHETLLRTKGLYAELYREQFERALLDAPDLERASLVTFA</sequence>
<gene>
    <name evidence="11" type="ORF">ATW55_07430</name>
</gene>
<organism evidence="11 12">
    <name type="scientific">Ferroacidibacillus organovorans</name>
    <dbReference type="NCBI Taxonomy" id="1765683"/>
    <lineage>
        <taxon>Bacteria</taxon>
        <taxon>Bacillati</taxon>
        <taxon>Bacillota</taxon>
        <taxon>Bacilli</taxon>
        <taxon>Bacillales</taxon>
        <taxon>Alicyclobacillaceae</taxon>
        <taxon>Ferroacidibacillus</taxon>
    </lineage>
</organism>
<dbReference type="FunFam" id="3.40.50.300:FF:000287">
    <property type="entry name" value="Multidrug ABC transporter ATP-binding protein"/>
    <property type="match status" value="1"/>
</dbReference>
<dbReference type="Pfam" id="PF00005">
    <property type="entry name" value="ABC_tran"/>
    <property type="match status" value="1"/>
</dbReference>
<evidence type="ECO:0000313" key="12">
    <source>
        <dbReference type="Proteomes" id="UP000053557"/>
    </source>
</evidence>
<dbReference type="GO" id="GO:0015421">
    <property type="term" value="F:ABC-type oligopeptide transporter activity"/>
    <property type="evidence" value="ECO:0007669"/>
    <property type="project" value="TreeGrafter"/>
</dbReference>
<dbReference type="GO" id="GO:0005886">
    <property type="term" value="C:plasma membrane"/>
    <property type="evidence" value="ECO:0007669"/>
    <property type="project" value="UniProtKB-SubCell"/>
</dbReference>
<feature type="transmembrane region" description="Helical" evidence="8">
    <location>
        <begin position="293"/>
        <end position="321"/>
    </location>
</feature>
<dbReference type="InterPro" id="IPR011527">
    <property type="entry name" value="ABC1_TM_dom"/>
</dbReference>
<dbReference type="InterPro" id="IPR003593">
    <property type="entry name" value="AAA+_ATPase"/>
</dbReference>
<name>A0A101XSC7_9BACL</name>
<evidence type="ECO:0000256" key="6">
    <source>
        <dbReference type="ARBA" id="ARBA00022989"/>
    </source>
</evidence>
<comment type="caution">
    <text evidence="11">The sequence shown here is derived from an EMBL/GenBank/DDBJ whole genome shotgun (WGS) entry which is preliminary data.</text>
</comment>
<dbReference type="InterPro" id="IPR003439">
    <property type="entry name" value="ABC_transporter-like_ATP-bd"/>
</dbReference>
<keyword evidence="3 8" id="KW-0812">Transmembrane</keyword>
<keyword evidence="2" id="KW-0813">Transport</keyword>
<dbReference type="SUPFAM" id="SSF90123">
    <property type="entry name" value="ABC transporter transmembrane region"/>
    <property type="match status" value="1"/>
</dbReference>
<proteinExistence type="predicted"/>
<feature type="transmembrane region" description="Helical" evidence="8">
    <location>
        <begin position="262"/>
        <end position="281"/>
    </location>
</feature>
<dbReference type="Pfam" id="PF00664">
    <property type="entry name" value="ABC_membrane"/>
    <property type="match status" value="1"/>
</dbReference>
<feature type="transmembrane region" description="Helical" evidence="8">
    <location>
        <begin position="74"/>
        <end position="98"/>
    </location>
</feature>
<dbReference type="SUPFAM" id="SSF52540">
    <property type="entry name" value="P-loop containing nucleoside triphosphate hydrolases"/>
    <property type="match status" value="1"/>
</dbReference>
<evidence type="ECO:0000256" key="5">
    <source>
        <dbReference type="ARBA" id="ARBA00022840"/>
    </source>
</evidence>
<dbReference type="PANTHER" id="PTHR43394">
    <property type="entry name" value="ATP-DEPENDENT PERMEASE MDL1, MITOCHONDRIAL"/>
    <property type="match status" value="1"/>
</dbReference>
<dbReference type="InterPro" id="IPR036640">
    <property type="entry name" value="ABC1_TM_sf"/>
</dbReference>
<dbReference type="AlphaFoldDB" id="A0A101XSC7"/>
<dbReference type="SMART" id="SM00382">
    <property type="entry name" value="AAA"/>
    <property type="match status" value="1"/>
</dbReference>
<dbReference type="PANTHER" id="PTHR43394:SF1">
    <property type="entry name" value="ATP-BINDING CASSETTE SUB-FAMILY B MEMBER 10, MITOCHONDRIAL"/>
    <property type="match status" value="1"/>
</dbReference>
<feature type="transmembrane region" description="Helical" evidence="8">
    <location>
        <begin position="168"/>
        <end position="190"/>
    </location>
</feature>
<evidence type="ECO:0000256" key="1">
    <source>
        <dbReference type="ARBA" id="ARBA00004651"/>
    </source>
</evidence>
<feature type="domain" description="ABC transmembrane type-1" evidence="10">
    <location>
        <begin position="38"/>
        <end position="322"/>
    </location>
</feature>
<evidence type="ECO:0000256" key="8">
    <source>
        <dbReference type="SAM" id="Phobius"/>
    </source>
</evidence>
<keyword evidence="6 8" id="KW-1133">Transmembrane helix</keyword>
<dbReference type="Gene3D" id="1.20.1560.10">
    <property type="entry name" value="ABC transporter type 1, transmembrane domain"/>
    <property type="match status" value="1"/>
</dbReference>
<dbReference type="GO" id="GO:0005524">
    <property type="term" value="F:ATP binding"/>
    <property type="evidence" value="ECO:0007669"/>
    <property type="project" value="UniProtKB-KW"/>
</dbReference>
<evidence type="ECO:0000259" key="9">
    <source>
        <dbReference type="PROSITE" id="PS50893"/>
    </source>
</evidence>
<dbReference type="OrthoDB" id="1240423at2"/>
<dbReference type="PROSITE" id="PS50929">
    <property type="entry name" value="ABC_TM1F"/>
    <property type="match status" value="1"/>
</dbReference>
<dbReference type="PROSITE" id="PS00211">
    <property type="entry name" value="ABC_TRANSPORTER_1"/>
    <property type="match status" value="1"/>
</dbReference>
<dbReference type="GO" id="GO:0016887">
    <property type="term" value="F:ATP hydrolysis activity"/>
    <property type="evidence" value="ECO:0007669"/>
    <property type="project" value="InterPro"/>
</dbReference>
<evidence type="ECO:0000256" key="4">
    <source>
        <dbReference type="ARBA" id="ARBA00022741"/>
    </source>
</evidence>
<dbReference type="EMBL" id="LPVJ01000009">
    <property type="protein sequence ID" value="KUO96653.1"/>
    <property type="molecule type" value="Genomic_DNA"/>
</dbReference>
<reference evidence="11 12" key="1">
    <citation type="submission" date="2015-12" db="EMBL/GenBank/DDBJ databases">
        <title>Draft genome sequence of Acidibacillus ferrooxidans ITV001, isolated from a chalcopyrite acid mine drainage site in Brazil.</title>
        <authorList>
            <person name="Dall'Agnol H."/>
            <person name="Nancucheo I."/>
            <person name="Johnson B."/>
            <person name="Oliveira R."/>
            <person name="Leite L."/>
            <person name="Pylro V."/>
            <person name="Nunes G.L."/>
            <person name="Tzotzos G."/>
            <person name="Fernandes G.R."/>
            <person name="Dutra J."/>
            <person name="Orellana S.C."/>
            <person name="Oliveira G."/>
        </authorList>
    </citation>
    <scope>NUCLEOTIDE SEQUENCE [LARGE SCALE GENOMIC DNA]</scope>
    <source>
        <strain evidence="12">ITV01</strain>
    </source>
</reference>
<dbReference type="InterPro" id="IPR039421">
    <property type="entry name" value="Type_1_exporter"/>
</dbReference>
<keyword evidence="7 8" id="KW-0472">Membrane</keyword>
<dbReference type="InterPro" id="IPR017871">
    <property type="entry name" value="ABC_transporter-like_CS"/>
</dbReference>